<evidence type="ECO:0000256" key="1">
    <source>
        <dbReference type="SAM" id="MobiDB-lite"/>
    </source>
</evidence>
<keyword evidence="2" id="KW-0732">Signal</keyword>
<feature type="signal peptide" evidence="2">
    <location>
        <begin position="1"/>
        <end position="19"/>
    </location>
</feature>
<feature type="region of interest" description="Disordered" evidence="1">
    <location>
        <begin position="542"/>
        <end position="568"/>
    </location>
</feature>
<organism evidence="3 4">
    <name type="scientific">Steinernema hermaphroditum</name>
    <dbReference type="NCBI Taxonomy" id="289476"/>
    <lineage>
        <taxon>Eukaryota</taxon>
        <taxon>Metazoa</taxon>
        <taxon>Ecdysozoa</taxon>
        <taxon>Nematoda</taxon>
        <taxon>Chromadorea</taxon>
        <taxon>Rhabditida</taxon>
        <taxon>Tylenchina</taxon>
        <taxon>Panagrolaimomorpha</taxon>
        <taxon>Strongyloidoidea</taxon>
        <taxon>Steinernematidae</taxon>
        <taxon>Steinernema</taxon>
    </lineage>
</organism>
<feature type="compositionally biased region" description="Basic and acidic residues" evidence="1">
    <location>
        <begin position="542"/>
        <end position="556"/>
    </location>
</feature>
<feature type="compositionally biased region" description="Basic and acidic residues" evidence="1">
    <location>
        <begin position="297"/>
        <end position="328"/>
    </location>
</feature>
<feature type="region of interest" description="Disordered" evidence="1">
    <location>
        <begin position="197"/>
        <end position="340"/>
    </location>
</feature>
<feature type="compositionally biased region" description="Polar residues" evidence="1">
    <location>
        <begin position="197"/>
        <end position="210"/>
    </location>
</feature>
<sequence length="568" mass="65048">MRSFLFLAIALTTTVASDAVFDNSQIVDLLKMNVDYKTKMELKALAANHYMSRAQKKQEFEQILNSQPQNVQDAFIQKQYNRQLGYQRKEESLQQRMQWMPPAVSNAMKQATEARNDINLSDMEYWNKMRQIWSQTYIVYGVHSANRMDSGRLQPHPPILQLVFPSIGRKSSRVIVSLKATSKSTEVRGMCCHQNNALGTTSSNNQTTKTAPRRHRLRFWMNNNKSEGVGERAPLPEGALQNPLPRAVGAPPTKLPPLMRPVGATTQAVGEKKMPATPTPTPSSSSSKTTSKTKTTTTEKTHNIVDKEKSLKSREPSSRQRSKKSEKQETEDEQSFSERLKRGVSSFAERSMKIVKKFVSRPYTAESMQKVQERLRRRREFRAKHSLDKRCSTPEDCDALGAMRRANAERIFHPTAEEIQKNNDNGGELFDESGRPFWKAPDCSADDKTDDSLPMDAEFLANMEEGKAKLCLMPAFQVTLDPFAPMEQLEKRDDLFFTKDIIFSNTMRSMINIFDEDSKDRTKTTSEGKRKMKIDWKKLPKKFGEHMPGKPRDIIQKRWTRPVTYQTE</sequence>
<evidence type="ECO:0000256" key="2">
    <source>
        <dbReference type="SAM" id="SignalP"/>
    </source>
</evidence>
<accession>A0AA39HKH6</accession>
<reference evidence="3" key="1">
    <citation type="submission" date="2023-06" db="EMBL/GenBank/DDBJ databases">
        <title>Genomic analysis of the entomopathogenic nematode Steinernema hermaphroditum.</title>
        <authorList>
            <person name="Schwarz E.M."/>
            <person name="Heppert J.K."/>
            <person name="Baniya A."/>
            <person name="Schwartz H.T."/>
            <person name="Tan C.-H."/>
            <person name="Antoshechkin I."/>
            <person name="Sternberg P.W."/>
            <person name="Goodrich-Blair H."/>
            <person name="Dillman A.R."/>
        </authorList>
    </citation>
    <scope>NUCLEOTIDE SEQUENCE</scope>
    <source>
        <strain evidence="3">PS9179</strain>
        <tissue evidence="3">Whole animal</tissue>
    </source>
</reference>
<keyword evidence="4" id="KW-1185">Reference proteome</keyword>
<protein>
    <submittedName>
        <fullName evidence="3">Uncharacterized protein</fullName>
    </submittedName>
</protein>
<dbReference type="AlphaFoldDB" id="A0AA39HKH6"/>
<name>A0AA39HKH6_9BILA</name>
<dbReference type="InterPro" id="IPR008569">
    <property type="entry name" value="DUF851"/>
</dbReference>
<feature type="chain" id="PRO_5041315219" evidence="2">
    <location>
        <begin position="20"/>
        <end position="568"/>
    </location>
</feature>
<feature type="compositionally biased region" description="Low complexity" evidence="1">
    <location>
        <begin position="282"/>
        <end position="296"/>
    </location>
</feature>
<dbReference type="Proteomes" id="UP001175271">
    <property type="component" value="Unassembled WGS sequence"/>
</dbReference>
<comment type="caution">
    <text evidence="3">The sequence shown here is derived from an EMBL/GenBank/DDBJ whole genome shotgun (WGS) entry which is preliminary data.</text>
</comment>
<dbReference type="EMBL" id="JAUCMV010000004">
    <property type="protein sequence ID" value="KAK0406856.1"/>
    <property type="molecule type" value="Genomic_DNA"/>
</dbReference>
<gene>
    <name evidence="3" type="ORF">QR680_018847</name>
</gene>
<evidence type="ECO:0000313" key="3">
    <source>
        <dbReference type="EMBL" id="KAK0406856.1"/>
    </source>
</evidence>
<evidence type="ECO:0000313" key="4">
    <source>
        <dbReference type="Proteomes" id="UP001175271"/>
    </source>
</evidence>
<dbReference type="Pfam" id="PF05867">
    <property type="entry name" value="DUF851"/>
    <property type="match status" value="1"/>
</dbReference>
<proteinExistence type="predicted"/>